<dbReference type="GO" id="GO:0016020">
    <property type="term" value="C:membrane"/>
    <property type="evidence" value="ECO:0007669"/>
    <property type="project" value="UniProtKB-SubCell"/>
</dbReference>
<dbReference type="EMBL" id="OC917369">
    <property type="protein sequence ID" value="CAD7646856.1"/>
    <property type="molecule type" value="Genomic_DNA"/>
</dbReference>
<feature type="transmembrane region" description="Helical" evidence="6">
    <location>
        <begin position="47"/>
        <end position="68"/>
    </location>
</feature>
<name>A0A7R9LS68_9ACAR</name>
<dbReference type="PANTHER" id="PTHR31918">
    <property type="entry name" value="TRANSMEMBRANE PROTEIN 181"/>
    <property type="match status" value="1"/>
</dbReference>
<sequence>MSFILRIKSQVNDIFSQFGKYIAPTYYHDRCERSLQMYLYVMHKREILLSLLALLSTYILLLFIGFAGPNVHKINKITATEIFSESQINSSYISRLMSSGPFVVTTPSLNTYSQQLCLFLTFHLKNEEASEAFHKEIAVNIRLDGIDESNKNISIISDSSLTYQLYCGGRQCEPIQVLHLTYIAYKHYRVGIAFERLDTVNNKYVIEDITFTFRSINTSFTTLSIWFRFFFLLISFCVMFWFTHSLYRFPFVDWSLEQKWTALLLALLLVTDNPFYPMQFLFGSALPRLMEILFQSSLMCTLMMFWLSFFHGIRQNSRSFSRFYGPKLALIALLWLIMVYVMSDSVTNQLDNPIFDETKHFQNSTFLQMANILFYLLLILYFIYLTLLMMSAFTELRSMPYFDIRLKLQTFLLIFVLTISLLTIVLSSSSSAISTIPFLQMLPFSYYYGSSAAFLSLFSIINLYVCICAYYYRPSLNQHSDCRVVRDNPTLSMINDSDEDVIYGSDTEEPLQPPKLIETKNDDEESD</sequence>
<dbReference type="Proteomes" id="UP000728032">
    <property type="component" value="Unassembled WGS sequence"/>
</dbReference>
<dbReference type="EMBL" id="CAJPVJ010002544">
    <property type="protein sequence ID" value="CAG2166421.1"/>
    <property type="molecule type" value="Genomic_DNA"/>
</dbReference>
<feature type="transmembrane region" description="Helical" evidence="6">
    <location>
        <begin position="324"/>
        <end position="343"/>
    </location>
</feature>
<keyword evidence="10" id="KW-1185">Reference proteome</keyword>
<dbReference type="OrthoDB" id="28186at2759"/>
<feature type="transmembrane region" description="Helical" evidence="6">
    <location>
        <begin position="406"/>
        <end position="426"/>
    </location>
</feature>
<dbReference type="Pfam" id="PF06664">
    <property type="entry name" value="WLS-like_TM"/>
    <property type="match status" value="1"/>
</dbReference>
<dbReference type="AlphaFoldDB" id="A0A7R9LS68"/>
<organism evidence="9">
    <name type="scientific">Oppiella nova</name>
    <dbReference type="NCBI Taxonomy" id="334625"/>
    <lineage>
        <taxon>Eukaryota</taxon>
        <taxon>Metazoa</taxon>
        <taxon>Ecdysozoa</taxon>
        <taxon>Arthropoda</taxon>
        <taxon>Chelicerata</taxon>
        <taxon>Arachnida</taxon>
        <taxon>Acari</taxon>
        <taxon>Acariformes</taxon>
        <taxon>Sarcoptiformes</taxon>
        <taxon>Oribatida</taxon>
        <taxon>Brachypylina</taxon>
        <taxon>Oppioidea</taxon>
        <taxon>Oppiidae</taxon>
        <taxon>Oppiella</taxon>
    </lineage>
</organism>
<dbReference type="InterPro" id="IPR040416">
    <property type="entry name" value="TMEM181"/>
</dbReference>
<feature type="region of interest" description="Disordered" evidence="5">
    <location>
        <begin position="503"/>
        <end position="527"/>
    </location>
</feature>
<evidence type="ECO:0000256" key="6">
    <source>
        <dbReference type="SAM" id="Phobius"/>
    </source>
</evidence>
<accession>A0A7R9LS68</accession>
<protein>
    <recommendedName>
        <fullName evidence="11">Transmembrane protein 181-like</fullName>
    </recommendedName>
</protein>
<feature type="domain" description="Wntless-like transmembrane" evidence="7">
    <location>
        <begin position="217"/>
        <end position="475"/>
    </location>
</feature>
<dbReference type="GO" id="GO:0015643">
    <property type="term" value="F:toxic substance binding"/>
    <property type="evidence" value="ECO:0007669"/>
    <property type="project" value="InterPro"/>
</dbReference>
<dbReference type="PANTHER" id="PTHR31918:SF1">
    <property type="entry name" value="TRANSMEMBRANE PROTEIN 181"/>
    <property type="match status" value="1"/>
</dbReference>
<keyword evidence="3 6" id="KW-1133">Transmembrane helix</keyword>
<dbReference type="Pfam" id="PF21885">
    <property type="entry name" value="TMEM181_GOLD"/>
    <property type="match status" value="1"/>
</dbReference>
<feature type="transmembrane region" description="Helical" evidence="6">
    <location>
        <begin position="263"/>
        <end position="286"/>
    </location>
</feature>
<comment type="subcellular location">
    <subcellularLocation>
        <location evidence="1">Membrane</location>
        <topology evidence="1">Multi-pass membrane protein</topology>
    </subcellularLocation>
</comment>
<evidence type="ECO:0000259" key="7">
    <source>
        <dbReference type="Pfam" id="PF06664"/>
    </source>
</evidence>
<dbReference type="InterPro" id="IPR054077">
    <property type="entry name" value="TMEM181_GOLD"/>
</dbReference>
<proteinExistence type="predicted"/>
<gene>
    <name evidence="9" type="ORF">ONB1V03_LOCUS5944</name>
</gene>
<evidence type="ECO:0008006" key="11">
    <source>
        <dbReference type="Google" id="ProtNLM"/>
    </source>
</evidence>
<feature type="domain" description="TMEM181 GOLD" evidence="8">
    <location>
        <begin position="100"/>
        <end position="215"/>
    </location>
</feature>
<evidence type="ECO:0000256" key="3">
    <source>
        <dbReference type="ARBA" id="ARBA00022989"/>
    </source>
</evidence>
<evidence type="ECO:0000256" key="2">
    <source>
        <dbReference type="ARBA" id="ARBA00022692"/>
    </source>
</evidence>
<feature type="transmembrane region" description="Helical" evidence="6">
    <location>
        <begin position="292"/>
        <end position="312"/>
    </location>
</feature>
<dbReference type="InterPro" id="IPR047843">
    <property type="entry name" value="WLS-like_TM"/>
</dbReference>
<evidence type="ECO:0000259" key="8">
    <source>
        <dbReference type="Pfam" id="PF21885"/>
    </source>
</evidence>
<evidence type="ECO:0000313" key="9">
    <source>
        <dbReference type="EMBL" id="CAD7646856.1"/>
    </source>
</evidence>
<keyword evidence="2 6" id="KW-0812">Transmembrane</keyword>
<evidence type="ECO:0000256" key="5">
    <source>
        <dbReference type="SAM" id="MobiDB-lite"/>
    </source>
</evidence>
<feature type="transmembrane region" description="Helical" evidence="6">
    <location>
        <begin position="225"/>
        <end position="242"/>
    </location>
</feature>
<feature type="transmembrane region" description="Helical" evidence="6">
    <location>
        <begin position="446"/>
        <end position="472"/>
    </location>
</feature>
<reference evidence="9" key="1">
    <citation type="submission" date="2020-11" db="EMBL/GenBank/DDBJ databases">
        <authorList>
            <person name="Tran Van P."/>
        </authorList>
    </citation>
    <scope>NUCLEOTIDE SEQUENCE</scope>
</reference>
<evidence type="ECO:0000256" key="4">
    <source>
        <dbReference type="ARBA" id="ARBA00023136"/>
    </source>
</evidence>
<evidence type="ECO:0000313" key="10">
    <source>
        <dbReference type="Proteomes" id="UP000728032"/>
    </source>
</evidence>
<evidence type="ECO:0000256" key="1">
    <source>
        <dbReference type="ARBA" id="ARBA00004141"/>
    </source>
</evidence>
<keyword evidence="4 6" id="KW-0472">Membrane</keyword>
<feature type="transmembrane region" description="Helical" evidence="6">
    <location>
        <begin position="372"/>
        <end position="394"/>
    </location>
</feature>